<evidence type="ECO:0000256" key="4">
    <source>
        <dbReference type="ARBA" id="ARBA00022989"/>
    </source>
</evidence>
<comment type="caution">
    <text evidence="10">The sequence shown here is derived from an EMBL/GenBank/DDBJ whole genome shotgun (WGS) entry which is preliminary data.</text>
</comment>
<comment type="subcellular location">
    <subcellularLocation>
        <location evidence="1">Cell membrane</location>
        <topology evidence="1">Multi-pass membrane protein</topology>
    </subcellularLocation>
</comment>
<feature type="transmembrane region" description="Helical" evidence="8">
    <location>
        <begin position="318"/>
        <end position="340"/>
    </location>
</feature>
<keyword evidence="5 8" id="KW-0472">Membrane</keyword>
<dbReference type="GO" id="GO:0005886">
    <property type="term" value="C:plasma membrane"/>
    <property type="evidence" value="ECO:0007669"/>
    <property type="project" value="UniProtKB-SubCell"/>
</dbReference>
<protein>
    <recommendedName>
        <fullName evidence="9">Major facilitator superfamily (MFS) profile domain-containing protein</fullName>
    </recommendedName>
</protein>
<keyword evidence="6" id="KW-0325">Glycoprotein</keyword>
<name>A0AAW1V6N3_9CUCU</name>
<evidence type="ECO:0000256" key="8">
    <source>
        <dbReference type="SAM" id="Phobius"/>
    </source>
</evidence>
<dbReference type="SUPFAM" id="SSF103473">
    <property type="entry name" value="MFS general substrate transporter"/>
    <property type="match status" value="1"/>
</dbReference>
<dbReference type="PRINTS" id="PR00171">
    <property type="entry name" value="SUGRTRNSPORT"/>
</dbReference>
<dbReference type="Pfam" id="PF00083">
    <property type="entry name" value="Sugar_tr"/>
    <property type="match status" value="1"/>
</dbReference>
<evidence type="ECO:0000256" key="6">
    <source>
        <dbReference type="ARBA" id="ARBA00023180"/>
    </source>
</evidence>
<dbReference type="PROSITE" id="PS00216">
    <property type="entry name" value="SUGAR_TRANSPORT_1"/>
    <property type="match status" value="1"/>
</dbReference>
<feature type="transmembrane region" description="Helical" evidence="8">
    <location>
        <begin position="415"/>
        <end position="439"/>
    </location>
</feature>
<feature type="transmembrane region" description="Helical" evidence="8">
    <location>
        <begin position="144"/>
        <end position="163"/>
    </location>
</feature>
<evidence type="ECO:0000256" key="3">
    <source>
        <dbReference type="ARBA" id="ARBA00022692"/>
    </source>
</evidence>
<feature type="transmembrane region" description="Helical" evidence="8">
    <location>
        <begin position="86"/>
        <end position="105"/>
    </location>
</feature>
<gene>
    <name evidence="10" type="ORF">WA026_000971</name>
</gene>
<dbReference type="FunFam" id="1.20.1250.20:FF:000055">
    <property type="entry name" value="Facilitated trehalose transporter Tret1-2 homolog"/>
    <property type="match status" value="1"/>
</dbReference>
<dbReference type="InterPro" id="IPR003663">
    <property type="entry name" value="Sugar/inositol_transpt"/>
</dbReference>
<dbReference type="PANTHER" id="PTHR48021">
    <property type="match status" value="1"/>
</dbReference>
<proteinExistence type="inferred from homology"/>
<feature type="transmembrane region" description="Helical" evidence="8">
    <location>
        <begin position="59"/>
        <end position="79"/>
    </location>
</feature>
<keyword evidence="11" id="KW-1185">Reference proteome</keyword>
<evidence type="ECO:0000256" key="5">
    <source>
        <dbReference type="ARBA" id="ARBA00023136"/>
    </source>
</evidence>
<feature type="transmembrane region" description="Helical" evidence="8">
    <location>
        <begin position="169"/>
        <end position="190"/>
    </location>
</feature>
<keyword evidence="2" id="KW-1003">Cell membrane</keyword>
<dbReference type="AlphaFoldDB" id="A0AAW1V6N3"/>
<dbReference type="Gene3D" id="1.20.1250.20">
    <property type="entry name" value="MFS general substrate transporter like domains"/>
    <property type="match status" value="1"/>
</dbReference>
<dbReference type="InterPro" id="IPR020846">
    <property type="entry name" value="MFS_dom"/>
</dbReference>
<feature type="transmembrane region" description="Helical" evidence="8">
    <location>
        <begin position="12"/>
        <end position="32"/>
    </location>
</feature>
<dbReference type="EMBL" id="JARQZJ010000121">
    <property type="protein sequence ID" value="KAK9888744.1"/>
    <property type="molecule type" value="Genomic_DNA"/>
</dbReference>
<sequence>MNFPFFPQEIVQYLAVLFCSMGIITCGLQYGWAAASLPHLQDVNDTNKNVHLSASEGSWAAIGILLGSLVGSPLTGMIVDILGRKTMILISNFPYIISWVTIAYANSSILLVFGRFMAGLSDGICFTTVPIYIGEISSPQVRGLLGSSVPICLITGVLIINVMELFLSVTNSALMCIIFPLISFLGMLLMPESPYYLIMRNKKQEALNSLKRFRGTDAVNEEMSRIDKAIKAQTDESNGTLKDIFKVPSNRRAMLIMLLLRITQQLSGITALIFYISIIYKQAGTGFSVQIFTIIFFAVQSVMSLVGSAVVDWTGRRVLILWSLVGSALSLFIEGVYLHLLQDNVNMPKWSFVPTTALGMFVVFYGFGLQNVPLLMVGELFPTNIKATAACLSDVYFSILASIVSKYFQYVNTNIGAYLAFYTFGVCCIINFSLVYLFVPETKGLTLEEIQMLLQSGKKFKQQLKDIEVG</sequence>
<keyword evidence="4 8" id="KW-1133">Transmembrane helix</keyword>
<dbReference type="InterPro" id="IPR036259">
    <property type="entry name" value="MFS_trans_sf"/>
</dbReference>
<dbReference type="InterPro" id="IPR005828">
    <property type="entry name" value="MFS_sugar_transport-like"/>
</dbReference>
<evidence type="ECO:0000313" key="11">
    <source>
        <dbReference type="Proteomes" id="UP001431783"/>
    </source>
</evidence>
<feature type="transmembrane region" description="Helical" evidence="8">
    <location>
        <begin position="352"/>
        <end position="377"/>
    </location>
</feature>
<dbReference type="PROSITE" id="PS00217">
    <property type="entry name" value="SUGAR_TRANSPORT_2"/>
    <property type="match status" value="1"/>
</dbReference>
<organism evidence="10 11">
    <name type="scientific">Henosepilachna vigintioctopunctata</name>
    <dbReference type="NCBI Taxonomy" id="420089"/>
    <lineage>
        <taxon>Eukaryota</taxon>
        <taxon>Metazoa</taxon>
        <taxon>Ecdysozoa</taxon>
        <taxon>Arthropoda</taxon>
        <taxon>Hexapoda</taxon>
        <taxon>Insecta</taxon>
        <taxon>Pterygota</taxon>
        <taxon>Neoptera</taxon>
        <taxon>Endopterygota</taxon>
        <taxon>Coleoptera</taxon>
        <taxon>Polyphaga</taxon>
        <taxon>Cucujiformia</taxon>
        <taxon>Coccinelloidea</taxon>
        <taxon>Coccinellidae</taxon>
        <taxon>Epilachninae</taxon>
        <taxon>Epilachnini</taxon>
        <taxon>Henosepilachna</taxon>
    </lineage>
</organism>
<feature type="domain" description="Major facilitator superfamily (MFS) profile" evidence="9">
    <location>
        <begin position="15"/>
        <end position="443"/>
    </location>
</feature>
<dbReference type="Proteomes" id="UP001431783">
    <property type="component" value="Unassembled WGS sequence"/>
</dbReference>
<dbReference type="PROSITE" id="PS50850">
    <property type="entry name" value="MFS"/>
    <property type="match status" value="1"/>
</dbReference>
<evidence type="ECO:0000256" key="2">
    <source>
        <dbReference type="ARBA" id="ARBA00022475"/>
    </source>
</evidence>
<accession>A0AAW1V6N3</accession>
<evidence type="ECO:0000313" key="10">
    <source>
        <dbReference type="EMBL" id="KAK9888744.1"/>
    </source>
</evidence>
<feature type="transmembrane region" description="Helical" evidence="8">
    <location>
        <begin position="291"/>
        <end position="311"/>
    </location>
</feature>
<evidence type="ECO:0000259" key="9">
    <source>
        <dbReference type="PROSITE" id="PS50850"/>
    </source>
</evidence>
<feature type="transmembrane region" description="Helical" evidence="8">
    <location>
        <begin position="111"/>
        <end position="132"/>
    </location>
</feature>
<reference evidence="10 11" key="1">
    <citation type="submission" date="2023-03" db="EMBL/GenBank/DDBJ databases">
        <title>Genome insight into feeding habits of ladybird beetles.</title>
        <authorList>
            <person name="Li H.-S."/>
            <person name="Huang Y.-H."/>
            <person name="Pang H."/>
        </authorList>
    </citation>
    <scope>NUCLEOTIDE SEQUENCE [LARGE SCALE GENOMIC DNA]</scope>
    <source>
        <strain evidence="10">SYSU_2023b</strain>
        <tissue evidence="10">Whole body</tissue>
    </source>
</reference>
<comment type="similarity">
    <text evidence="7">Belongs to the major facilitator superfamily. Sugar transporter (TC 2.A.1.1) family. Trehalose transporter subfamily.</text>
</comment>
<dbReference type="InterPro" id="IPR005829">
    <property type="entry name" value="Sugar_transporter_CS"/>
</dbReference>
<keyword evidence="3 8" id="KW-0812">Transmembrane</keyword>
<evidence type="ECO:0000256" key="7">
    <source>
        <dbReference type="ARBA" id="ARBA00024348"/>
    </source>
</evidence>
<dbReference type="InterPro" id="IPR050549">
    <property type="entry name" value="MFS_Trehalose_Transporter"/>
</dbReference>
<dbReference type="PANTHER" id="PTHR48021:SF46">
    <property type="entry name" value="MAJOR FACILITATOR SUPERFAMILY (MFS) PROFILE DOMAIN-CONTAINING PROTEIN"/>
    <property type="match status" value="1"/>
</dbReference>
<feature type="transmembrane region" description="Helical" evidence="8">
    <location>
        <begin position="258"/>
        <end position="279"/>
    </location>
</feature>
<evidence type="ECO:0000256" key="1">
    <source>
        <dbReference type="ARBA" id="ARBA00004651"/>
    </source>
</evidence>
<dbReference type="GO" id="GO:0022857">
    <property type="term" value="F:transmembrane transporter activity"/>
    <property type="evidence" value="ECO:0007669"/>
    <property type="project" value="InterPro"/>
</dbReference>